<comment type="subcellular location">
    <subcellularLocation>
        <location evidence="1">Nucleus</location>
    </subcellularLocation>
</comment>
<dbReference type="Gene3D" id="2.20.25.80">
    <property type="entry name" value="WRKY domain"/>
    <property type="match status" value="1"/>
</dbReference>
<feature type="domain" description="WRKY" evidence="6">
    <location>
        <begin position="118"/>
        <end position="144"/>
    </location>
</feature>
<dbReference type="InterPro" id="IPR036576">
    <property type="entry name" value="WRKY_dom_sf"/>
</dbReference>
<dbReference type="AlphaFoldDB" id="A0AAD5G5E5"/>
<organism evidence="7 8">
    <name type="scientific">Ambrosia artemisiifolia</name>
    <name type="common">Common ragweed</name>
    <dbReference type="NCBI Taxonomy" id="4212"/>
    <lineage>
        <taxon>Eukaryota</taxon>
        <taxon>Viridiplantae</taxon>
        <taxon>Streptophyta</taxon>
        <taxon>Embryophyta</taxon>
        <taxon>Tracheophyta</taxon>
        <taxon>Spermatophyta</taxon>
        <taxon>Magnoliopsida</taxon>
        <taxon>eudicotyledons</taxon>
        <taxon>Gunneridae</taxon>
        <taxon>Pentapetalae</taxon>
        <taxon>asterids</taxon>
        <taxon>campanulids</taxon>
        <taxon>Asterales</taxon>
        <taxon>Asteraceae</taxon>
        <taxon>Asteroideae</taxon>
        <taxon>Heliantheae alliance</taxon>
        <taxon>Heliantheae</taxon>
        <taxon>Ambrosia</taxon>
    </lineage>
</organism>
<dbReference type="PANTHER" id="PTHR31282">
    <property type="entry name" value="WRKY TRANSCRIPTION FACTOR 21-RELATED"/>
    <property type="match status" value="1"/>
</dbReference>
<dbReference type="GO" id="GO:0043565">
    <property type="term" value="F:sequence-specific DNA binding"/>
    <property type="evidence" value="ECO:0007669"/>
    <property type="project" value="InterPro"/>
</dbReference>
<keyword evidence="2" id="KW-0805">Transcription regulation</keyword>
<dbReference type="PROSITE" id="PS50811">
    <property type="entry name" value="WRKY"/>
    <property type="match status" value="1"/>
</dbReference>
<evidence type="ECO:0000256" key="1">
    <source>
        <dbReference type="ARBA" id="ARBA00004123"/>
    </source>
</evidence>
<dbReference type="InterPro" id="IPR044810">
    <property type="entry name" value="WRKY_plant"/>
</dbReference>
<keyword evidence="4" id="KW-0804">Transcription</keyword>
<dbReference type="EMBL" id="JAMZMK010011013">
    <property type="protein sequence ID" value="KAI7729369.1"/>
    <property type="molecule type" value="Genomic_DNA"/>
</dbReference>
<evidence type="ECO:0000256" key="4">
    <source>
        <dbReference type="ARBA" id="ARBA00023163"/>
    </source>
</evidence>
<dbReference type="SUPFAM" id="SSF118290">
    <property type="entry name" value="WRKY DNA-binding domain"/>
    <property type="match status" value="1"/>
</dbReference>
<dbReference type="Proteomes" id="UP001206925">
    <property type="component" value="Unassembled WGS sequence"/>
</dbReference>
<evidence type="ECO:0000256" key="5">
    <source>
        <dbReference type="ARBA" id="ARBA00023242"/>
    </source>
</evidence>
<dbReference type="InterPro" id="IPR003657">
    <property type="entry name" value="WRKY_dom"/>
</dbReference>
<gene>
    <name evidence="7" type="ORF">M8C21_007781</name>
</gene>
<comment type="caution">
    <text evidence="7">The sequence shown here is derived from an EMBL/GenBank/DDBJ whole genome shotgun (WGS) entry which is preliminary data.</text>
</comment>
<name>A0AAD5G5E5_AMBAR</name>
<accession>A0AAD5G5E5</accession>
<dbReference type="Pfam" id="PF03106">
    <property type="entry name" value="WRKY"/>
    <property type="match status" value="1"/>
</dbReference>
<dbReference type="GO" id="GO:0005634">
    <property type="term" value="C:nucleus"/>
    <property type="evidence" value="ECO:0007669"/>
    <property type="project" value="UniProtKB-SubCell"/>
</dbReference>
<keyword evidence="3" id="KW-0238">DNA-binding</keyword>
<keyword evidence="5" id="KW-0539">Nucleus</keyword>
<evidence type="ECO:0000313" key="8">
    <source>
        <dbReference type="Proteomes" id="UP001206925"/>
    </source>
</evidence>
<protein>
    <recommendedName>
        <fullName evidence="6">WRKY domain-containing protein</fullName>
    </recommendedName>
</protein>
<keyword evidence="8" id="KW-1185">Reference proteome</keyword>
<evidence type="ECO:0000259" key="6">
    <source>
        <dbReference type="PROSITE" id="PS50811"/>
    </source>
</evidence>
<sequence length="147" mass="16333">MEKTSTLNKKRLIAELTKGRDSTKTLQNLLQNRVVDDGSVSAKDLVMNIVGSFSNSILELSSCGSGGLSSAATTYVGSACSAEPTWELGEPDVKPMPAVIKNRRGCYKRRKKEDSRVKIVDTIEDEFAWRKYGQKEVLNSKFPRRNC</sequence>
<dbReference type="GO" id="GO:0003700">
    <property type="term" value="F:DNA-binding transcription factor activity"/>
    <property type="evidence" value="ECO:0007669"/>
    <property type="project" value="InterPro"/>
</dbReference>
<evidence type="ECO:0000256" key="3">
    <source>
        <dbReference type="ARBA" id="ARBA00023125"/>
    </source>
</evidence>
<evidence type="ECO:0000256" key="2">
    <source>
        <dbReference type="ARBA" id="ARBA00023015"/>
    </source>
</evidence>
<proteinExistence type="predicted"/>
<reference evidence="7" key="1">
    <citation type="submission" date="2022-06" db="EMBL/GenBank/DDBJ databases">
        <title>Uncovering the hologenomic basis of an extraordinary plant invasion.</title>
        <authorList>
            <person name="Bieker V.C."/>
            <person name="Martin M.D."/>
            <person name="Gilbert T."/>
            <person name="Hodgins K."/>
            <person name="Battlay P."/>
            <person name="Petersen B."/>
            <person name="Wilson J."/>
        </authorList>
    </citation>
    <scope>NUCLEOTIDE SEQUENCE</scope>
    <source>
        <strain evidence="7">AA19_3_7</strain>
        <tissue evidence="7">Leaf</tissue>
    </source>
</reference>
<evidence type="ECO:0000313" key="7">
    <source>
        <dbReference type="EMBL" id="KAI7729369.1"/>
    </source>
</evidence>